<comment type="caution">
    <text evidence="1">The sequence shown here is derived from an EMBL/GenBank/DDBJ whole genome shotgun (WGS) entry which is preliminary data.</text>
</comment>
<dbReference type="VEuPathDB" id="FungiDB:RhiirA1_452056"/>
<dbReference type="VEuPathDB" id="FungiDB:FUN_013996"/>
<evidence type="ECO:0000313" key="2">
    <source>
        <dbReference type="Proteomes" id="UP000233469"/>
    </source>
</evidence>
<dbReference type="VEuPathDB" id="FungiDB:RhiirFUN_017070"/>
<dbReference type="EMBL" id="LLXL01002667">
    <property type="protein sequence ID" value="PKK60244.1"/>
    <property type="molecule type" value="Genomic_DNA"/>
</dbReference>
<proteinExistence type="predicted"/>
<dbReference type="Proteomes" id="UP000233469">
    <property type="component" value="Unassembled WGS sequence"/>
</dbReference>
<accession>A0A2N1MF39</accession>
<sequence length="276" mass="31793">MNAINGVYLIYSKILANSNIEMENIGNENSKNDKVENIFENVKVDDKLMCKDEFDTFEKINVNEIYYHYCNECYTIVSNKKKHDKDVKFQNKEMITTKTIKSVLFANSMDIPQGTVEYQNPNHSQLEKVKIHVSPNVHVFPNVQKVAWSKKDETHRQALIKCTKAYAKAEQEVLSIPAEIWPDQFKPEYDLLLAESPVKEALVTARILGEFSDLTVKLIEELNYDFYWAVNETLKILSKVQGDSYDGDDLKNYDLGECDNSMEVNDMSSPVPSQHE</sequence>
<name>A0A2N1MF39_9GLOM</name>
<dbReference type="VEuPathDB" id="FungiDB:RhiirFUN_017071"/>
<protein>
    <submittedName>
        <fullName evidence="1">Uncharacterized protein</fullName>
    </submittedName>
</protein>
<dbReference type="AlphaFoldDB" id="A0A2N1MF39"/>
<evidence type="ECO:0000313" key="1">
    <source>
        <dbReference type="EMBL" id="PKK60244.1"/>
    </source>
</evidence>
<organism evidence="1 2">
    <name type="scientific">Rhizophagus irregularis</name>
    <dbReference type="NCBI Taxonomy" id="588596"/>
    <lineage>
        <taxon>Eukaryota</taxon>
        <taxon>Fungi</taxon>
        <taxon>Fungi incertae sedis</taxon>
        <taxon>Mucoromycota</taxon>
        <taxon>Glomeromycotina</taxon>
        <taxon>Glomeromycetes</taxon>
        <taxon>Glomerales</taxon>
        <taxon>Glomeraceae</taxon>
        <taxon>Rhizophagus</taxon>
    </lineage>
</organism>
<gene>
    <name evidence="1" type="ORF">RhiirC2_793614</name>
</gene>
<reference evidence="1 2" key="2">
    <citation type="submission" date="2017-10" db="EMBL/GenBank/DDBJ databases">
        <title>Extensive intraspecific genome diversity in a model arbuscular mycorrhizal fungus.</title>
        <authorList>
            <person name="Chen E.C.H."/>
            <person name="Morin E."/>
            <person name="Baudet D."/>
            <person name="Noel J."/>
            <person name="Ndikumana S."/>
            <person name="Charron P."/>
            <person name="St-Onge C."/>
            <person name="Giorgi J."/>
            <person name="Grigoriev I.V."/>
            <person name="Roux C."/>
            <person name="Martin F.M."/>
            <person name="Corradi N."/>
        </authorList>
    </citation>
    <scope>NUCLEOTIDE SEQUENCE [LARGE SCALE GENOMIC DNA]</scope>
    <source>
        <strain evidence="1 2">C2</strain>
    </source>
</reference>
<reference evidence="1 2" key="1">
    <citation type="submission" date="2016-04" db="EMBL/GenBank/DDBJ databases">
        <title>Genome analyses suggest a sexual origin of heterokaryosis in a supposedly ancient asexual fungus.</title>
        <authorList>
            <person name="Ropars J."/>
            <person name="Sedzielewska K."/>
            <person name="Noel J."/>
            <person name="Charron P."/>
            <person name="Farinelli L."/>
            <person name="Marton T."/>
            <person name="Kruger M."/>
            <person name="Pelin A."/>
            <person name="Brachmann A."/>
            <person name="Corradi N."/>
        </authorList>
    </citation>
    <scope>NUCLEOTIDE SEQUENCE [LARGE SCALE GENOMIC DNA]</scope>
    <source>
        <strain evidence="1 2">C2</strain>
    </source>
</reference>